<dbReference type="EMBL" id="SKFH01000020">
    <property type="protein sequence ID" value="TCZ69605.1"/>
    <property type="molecule type" value="Genomic_DNA"/>
</dbReference>
<keyword evidence="2" id="KW-1185">Reference proteome</keyword>
<evidence type="ECO:0000313" key="1">
    <source>
        <dbReference type="EMBL" id="TCZ69605.1"/>
    </source>
</evidence>
<reference evidence="1 2" key="1">
    <citation type="submission" date="2019-03" db="EMBL/GenBank/DDBJ databases">
        <authorList>
            <person name="Kim M.K.M."/>
        </authorList>
    </citation>
    <scope>NUCLEOTIDE SEQUENCE [LARGE SCALE GENOMIC DNA]</scope>
    <source>
        <strain evidence="1 2">17J68-15</strain>
    </source>
</reference>
<dbReference type="AlphaFoldDB" id="A0A4R4E2I1"/>
<proteinExistence type="predicted"/>
<gene>
    <name evidence="1" type="ORF">E0486_12310</name>
</gene>
<comment type="caution">
    <text evidence="1">The sequence shown here is derived from an EMBL/GenBank/DDBJ whole genome shotgun (WGS) entry which is preliminary data.</text>
</comment>
<dbReference type="Proteomes" id="UP000295164">
    <property type="component" value="Unassembled WGS sequence"/>
</dbReference>
<name>A0A4R4E2I1_9BACT</name>
<accession>A0A4R4E2I1</accession>
<organism evidence="1 2">
    <name type="scientific">Flaviaesturariibacter aridisoli</name>
    <dbReference type="NCBI Taxonomy" id="2545761"/>
    <lineage>
        <taxon>Bacteria</taxon>
        <taxon>Pseudomonadati</taxon>
        <taxon>Bacteroidota</taxon>
        <taxon>Chitinophagia</taxon>
        <taxon>Chitinophagales</taxon>
        <taxon>Chitinophagaceae</taxon>
        <taxon>Flaviaestuariibacter</taxon>
    </lineage>
</organism>
<dbReference type="OrthoDB" id="8248741at2"/>
<sequence length="915" mass="97599">MNQGASSATAPAAVPAFDTWPGMDLTYHYSAGPRLNLSFRLDVSRYDAATDTMWREQADRDSETYAARLRQWEEQAEAVLHLRSTLNPETELPFAVGHREQIAGFLRSIVAYLEEVSREAAGTAPGALLLSWEVAAGAANAASLFELQVSVERSVTTAEEDGEPSVEIQEPLSSMAILPRIDADAVEAEALWGFFAAGFAEAFPAREAETLLPATGGVPEGSTDGELGGLWVLRLGTDRSRDAWVEIGAPAPTLMRPPLLRLLLSGAVNVPVYVPGEGLLPATVEGRFSAIDGNVWANNFLDALDRVMGDGAGRKRLAVACDASLFNEYSTLRERLAELLSAGHEAVYGDETPEADALASARKALRLRLEECLSAAHDAVITYPFTGGGNFPDGAQAWLAGTRQVPGDGFLTNHAPHHWQLPLRPLGQEAWLALLLAPPADVTRSSAAVAPLHDLTHIGLQSAGGTGAIAWLRLLNKPAGAAPFNPLHLAPGETILPLPQRVYPSAIALHQQQALAGPLAPLSVASACSWRYALAYGHEKGPQDRFYATLQLDRPLAPSAVAPRTQGGAFFEALACFNTCQPQVQADIENFLQKPDEEASSPEALRMARVALEAFVRLAADVVAAWPAQPGAGIVPDQTGSPEYSFSIAESREADGTLKVTAKGGAAALSLQVEIPGYKSRPVADQPGSWTFAGGAGDLSFEAARTLSRQLVWDGLRVPMNRQATATLRMRRNEQVEGRALNPKFVFDTPLVTFKHTVAPSLDEQETIGAASWMTGQGPWTLDAVLEALFRTLLPAGFGSCLIRVGCSYRYPLAAGGVLPDVELPVLLLPLRQFEEQSDFAPAAGCKETAAGPGGPFVCALAQGCRTWLAQTAPPREGGSFVLDVTLLSDNETQAPLLHLHSLRIALALLRDLPV</sequence>
<protein>
    <submittedName>
        <fullName evidence="1">Uncharacterized protein</fullName>
    </submittedName>
</protein>
<dbReference type="RefSeq" id="WP_131852484.1">
    <property type="nucleotide sequence ID" value="NZ_SKFH01000020.1"/>
</dbReference>
<evidence type="ECO:0000313" key="2">
    <source>
        <dbReference type="Proteomes" id="UP000295164"/>
    </source>
</evidence>